<evidence type="ECO:0000313" key="3">
    <source>
        <dbReference type="Proteomes" id="UP000199032"/>
    </source>
</evidence>
<reference evidence="2 3" key="1">
    <citation type="submission" date="2015-10" db="EMBL/GenBank/DDBJ databases">
        <authorList>
            <person name="Gilbert D.G."/>
        </authorList>
    </citation>
    <scope>NUCLEOTIDE SEQUENCE [LARGE SCALE GENOMIC DNA]</scope>
    <source>
        <strain evidence="2">COMA1</strain>
    </source>
</reference>
<dbReference type="STRING" id="1742972.COMA1_30312"/>
<dbReference type="SUPFAM" id="SSF54593">
    <property type="entry name" value="Glyoxalase/Bleomycin resistance protein/Dihydroxybiphenyl dioxygenase"/>
    <property type="match status" value="1"/>
</dbReference>
<dbReference type="RefSeq" id="WP_090749439.1">
    <property type="nucleotide sequence ID" value="NZ_CZQA01000009.1"/>
</dbReference>
<dbReference type="OrthoDB" id="9798201at2"/>
<dbReference type="GO" id="GO:0046677">
    <property type="term" value="P:response to antibiotic"/>
    <property type="evidence" value="ECO:0007669"/>
    <property type="project" value="UniProtKB-KW"/>
</dbReference>
<accession>A0A0S4LH71</accession>
<dbReference type="InterPro" id="IPR029068">
    <property type="entry name" value="Glyas_Bleomycin-R_OHBP_Dase"/>
</dbReference>
<evidence type="ECO:0000313" key="2">
    <source>
        <dbReference type="EMBL" id="CUS36915.1"/>
    </source>
</evidence>
<keyword evidence="1" id="KW-0046">Antibiotic resistance</keyword>
<name>A0A0S4LH71_9BACT</name>
<dbReference type="Pfam" id="PF19581">
    <property type="entry name" value="Glyoxalase_7"/>
    <property type="match status" value="1"/>
</dbReference>
<evidence type="ECO:0008006" key="4">
    <source>
        <dbReference type="Google" id="ProtNLM"/>
    </source>
</evidence>
<dbReference type="Gene3D" id="3.10.180.10">
    <property type="entry name" value="2,3-Dihydroxybiphenyl 1,2-Dioxygenase, domain 1"/>
    <property type="match status" value="1"/>
</dbReference>
<dbReference type="EMBL" id="CZQA01000009">
    <property type="protein sequence ID" value="CUS36915.1"/>
    <property type="molecule type" value="Genomic_DNA"/>
</dbReference>
<evidence type="ECO:0000256" key="1">
    <source>
        <dbReference type="ARBA" id="ARBA00023251"/>
    </source>
</evidence>
<gene>
    <name evidence="2" type="ORF">COMA1_30312</name>
</gene>
<dbReference type="Proteomes" id="UP000199032">
    <property type="component" value="Unassembled WGS sequence"/>
</dbReference>
<keyword evidence="3" id="KW-1185">Reference proteome</keyword>
<protein>
    <recommendedName>
        <fullName evidence="4">Bleomycin resistance family protein</fullName>
    </recommendedName>
</protein>
<sequence>MAEELVPIFYVRNGIKAIRWYARLGFIIEGEYRFAPGVPQYVCLRRGQLALHLSEDTGDVRPNTLVYFYVDDIDRIAAEFNVTVKDLPWVHEVELTDPDGNRLRVGKRKALRSHE</sequence>
<dbReference type="InterPro" id="IPR000335">
    <property type="entry name" value="Bleomycin-R"/>
</dbReference>
<organism evidence="2 3">
    <name type="scientific">Candidatus Nitrospira nitrosa</name>
    <dbReference type="NCBI Taxonomy" id="1742972"/>
    <lineage>
        <taxon>Bacteria</taxon>
        <taxon>Pseudomonadati</taxon>
        <taxon>Nitrospirota</taxon>
        <taxon>Nitrospiria</taxon>
        <taxon>Nitrospirales</taxon>
        <taxon>Nitrospiraceae</taxon>
        <taxon>Nitrospira</taxon>
    </lineage>
</organism>
<proteinExistence type="predicted"/>
<dbReference type="AlphaFoldDB" id="A0A0S4LH71"/>